<keyword evidence="1" id="KW-0285">Flavoprotein</keyword>
<dbReference type="InterPro" id="IPR050346">
    <property type="entry name" value="FMO-like"/>
</dbReference>
<dbReference type="Gene3D" id="3.50.50.60">
    <property type="entry name" value="FAD/NAD(P)-binding domain"/>
    <property type="match status" value="1"/>
</dbReference>
<dbReference type="Pfam" id="PF13738">
    <property type="entry name" value="Pyr_redox_3"/>
    <property type="match status" value="1"/>
</dbReference>
<dbReference type="AlphaFoldDB" id="A0A6G1M444"/>
<evidence type="ECO:0008006" key="6">
    <source>
        <dbReference type="Google" id="ProtNLM"/>
    </source>
</evidence>
<dbReference type="SUPFAM" id="SSF51905">
    <property type="entry name" value="FAD/NAD(P)-binding domain"/>
    <property type="match status" value="2"/>
</dbReference>
<sequence>MGSLGTETTVNDEVFDLIIVGAGINGLYAARSYLAIQPSINLIVIDSLSTVGGVWSKERIYPGLHVQTAPEYFELPELQYKDLDPPVEYNGKGFMTGPSWSRYFQAWSEKVGLTKYIKLNTTIRQITRHEDGTGKKWWRCHIADSARALSAEKLIVANGITSLPNYPDLDWSNFTKPVMHHRYFGERSKEWDNEEVKTVTIYGAGKGSMDNIVQLAKAGKKIKWVIRKEGRGPCWILDGNLPGGRHAEYLGFSRILALLMPSLYQDSGFPGLHYFFKRNIIGRNISKFIMNSSKRVALMLMQPITPNIEKAIPELPPFWMYHVIGVDNYDVKIWDYFRDGTVEVIRDNIVSLQGDTIGLASGDSFTTDAVVFATGWKAGVSLFSENKTLEMQLGLPSKQYSEEYSSKWKTLENEADKRVYAENPILKDAPTAPRVPPQESGPFRLYHYTVPTEFTDRSIAFLGVSPSPGTSHYALIMGLWTAAYMSGKLELPTKEEMEKVTAFELRFTQIRHVGFSNEFPLISFDWMSIAAVMLQEAGINPYMKKNWISEIFTAYTWEDYTTIYDQWIAKYGLVEGKPQASE</sequence>
<dbReference type="Proteomes" id="UP000483672">
    <property type="component" value="Unassembled WGS sequence"/>
</dbReference>
<dbReference type="PANTHER" id="PTHR23023">
    <property type="entry name" value="DIMETHYLANILINE MONOOXYGENASE"/>
    <property type="match status" value="1"/>
</dbReference>
<gene>
    <name evidence="4" type="ORF">TWF191_007394</name>
</gene>
<dbReference type="EMBL" id="WIPF01000046">
    <property type="protein sequence ID" value="KAF3220495.1"/>
    <property type="molecule type" value="Genomic_DNA"/>
</dbReference>
<dbReference type="InterPro" id="IPR036188">
    <property type="entry name" value="FAD/NAD-bd_sf"/>
</dbReference>
<keyword evidence="3" id="KW-0560">Oxidoreductase</keyword>
<keyword evidence="2" id="KW-0274">FAD</keyword>
<evidence type="ECO:0000313" key="4">
    <source>
        <dbReference type="EMBL" id="KAF3220495.1"/>
    </source>
</evidence>
<dbReference type="GO" id="GO:0016491">
    <property type="term" value="F:oxidoreductase activity"/>
    <property type="evidence" value="ECO:0007669"/>
    <property type="project" value="UniProtKB-KW"/>
</dbReference>
<evidence type="ECO:0000256" key="3">
    <source>
        <dbReference type="ARBA" id="ARBA00023002"/>
    </source>
</evidence>
<accession>A0A6G1M444</accession>
<proteinExistence type="predicted"/>
<reference evidence="4 5" key="1">
    <citation type="submission" date="2019-06" db="EMBL/GenBank/DDBJ databases">
        <authorList>
            <person name="Palmer J.M."/>
        </authorList>
    </citation>
    <scope>NUCLEOTIDE SEQUENCE [LARGE SCALE GENOMIC DNA]</scope>
    <source>
        <strain evidence="4 5">TWF191</strain>
    </source>
</reference>
<organism evidence="4 5">
    <name type="scientific">Orbilia oligospora</name>
    <name type="common">Nematode-trapping fungus</name>
    <name type="synonym">Arthrobotrys oligospora</name>
    <dbReference type="NCBI Taxonomy" id="2813651"/>
    <lineage>
        <taxon>Eukaryota</taxon>
        <taxon>Fungi</taxon>
        <taxon>Dikarya</taxon>
        <taxon>Ascomycota</taxon>
        <taxon>Pezizomycotina</taxon>
        <taxon>Orbiliomycetes</taxon>
        <taxon>Orbiliales</taxon>
        <taxon>Orbiliaceae</taxon>
        <taxon>Orbilia</taxon>
    </lineage>
</organism>
<evidence type="ECO:0000256" key="1">
    <source>
        <dbReference type="ARBA" id="ARBA00022630"/>
    </source>
</evidence>
<protein>
    <recommendedName>
        <fullName evidence="6">FAD/NAD(P)-binding domain-containing protein</fullName>
    </recommendedName>
</protein>
<evidence type="ECO:0000256" key="2">
    <source>
        <dbReference type="ARBA" id="ARBA00022827"/>
    </source>
</evidence>
<name>A0A6G1M444_ORBOL</name>
<evidence type="ECO:0000313" key="5">
    <source>
        <dbReference type="Proteomes" id="UP000483672"/>
    </source>
</evidence>
<comment type="caution">
    <text evidence="4">The sequence shown here is derived from an EMBL/GenBank/DDBJ whole genome shotgun (WGS) entry which is preliminary data.</text>
</comment>